<evidence type="ECO:0000313" key="2">
    <source>
        <dbReference type="Proteomes" id="UP000500870"/>
    </source>
</evidence>
<dbReference type="EMBL" id="CP050899">
    <property type="protein sequence ID" value="QIX24065.1"/>
    <property type="molecule type" value="Genomic_DNA"/>
</dbReference>
<organism evidence="1 2">
    <name type="scientific">Agrobacterium pusense</name>
    <dbReference type="NCBI Taxonomy" id="648995"/>
    <lineage>
        <taxon>Bacteria</taxon>
        <taxon>Pseudomonadati</taxon>
        <taxon>Pseudomonadota</taxon>
        <taxon>Alphaproteobacteria</taxon>
        <taxon>Hyphomicrobiales</taxon>
        <taxon>Rhizobiaceae</taxon>
        <taxon>Rhizobium/Agrobacterium group</taxon>
        <taxon>Agrobacterium</taxon>
    </lineage>
</organism>
<protein>
    <submittedName>
        <fullName evidence="1">DUF2285 domain-containing protein</fullName>
    </submittedName>
</protein>
<sequence length="82" mass="9515">MIVLFKDMPPEGLELTNYDRSHIKLYARLLDSVADGAEWREAVGILFGIDADREPERARRVYDSHLARARWMASTGYKYLLN</sequence>
<accession>A0A6H0ZT95</accession>
<dbReference type="AlphaFoldDB" id="A0A6H0ZT95"/>
<reference evidence="1 2" key="1">
    <citation type="submission" date="2020-04" db="EMBL/GenBank/DDBJ databases">
        <title>FDA dAtabase for Regulatory Grade micrObial Sequences (FDA-ARGOS): Supporting development and validation of Infectious Disease Dx tests.</title>
        <authorList>
            <person name="Sciortino C."/>
            <person name="Tallon L."/>
            <person name="Sadzewicz L."/>
            <person name="Vavikolanu K."/>
            <person name="Mehta A."/>
            <person name="Aluvathingal J."/>
            <person name="Nadendla S."/>
            <person name="Nandy P."/>
            <person name="Geyer C."/>
            <person name="Yan Y."/>
            <person name="Sichtig H."/>
        </authorList>
    </citation>
    <scope>NUCLEOTIDE SEQUENCE [LARGE SCALE GENOMIC DNA]</scope>
    <source>
        <strain evidence="1 2">FDAARGOS_633</strain>
    </source>
</reference>
<proteinExistence type="predicted"/>
<dbReference type="Proteomes" id="UP000500870">
    <property type="component" value="Chromosome 3"/>
</dbReference>
<name>A0A6H0ZT95_9HYPH</name>
<gene>
    <name evidence="1" type="ORF">FOB41_23405</name>
</gene>
<evidence type="ECO:0000313" key="1">
    <source>
        <dbReference type="EMBL" id="QIX24065.1"/>
    </source>
</evidence>
<dbReference type="RefSeq" id="WP_112556559.1">
    <property type="nucleotide sequence ID" value="NZ_CP050899.1"/>
</dbReference>